<evidence type="ECO:0000313" key="1">
    <source>
        <dbReference type="EMBL" id="OMJ74727.1"/>
    </source>
</evidence>
<sequence length="160" mass="18684">MPKACQEMHTRPSIFAISTKPVIPEGPPVLSTPKNHKKRAYFSVMERPLNIRPSTTSYTYKKVYQTKIEPQRLKKQYYSPKSIHIEKKVSPKMYYCEVVLPEPRRISIKKHRPLYNTTKITFGSNPEQQDNLHHIPEVHSSMESSEFTTGSLNYLNNDDY</sequence>
<dbReference type="AlphaFoldDB" id="A0A1R2BDB0"/>
<organism evidence="1 2">
    <name type="scientific">Stentor coeruleus</name>
    <dbReference type="NCBI Taxonomy" id="5963"/>
    <lineage>
        <taxon>Eukaryota</taxon>
        <taxon>Sar</taxon>
        <taxon>Alveolata</taxon>
        <taxon>Ciliophora</taxon>
        <taxon>Postciliodesmatophora</taxon>
        <taxon>Heterotrichea</taxon>
        <taxon>Heterotrichida</taxon>
        <taxon>Stentoridae</taxon>
        <taxon>Stentor</taxon>
    </lineage>
</organism>
<comment type="caution">
    <text evidence="1">The sequence shown here is derived from an EMBL/GenBank/DDBJ whole genome shotgun (WGS) entry which is preliminary data.</text>
</comment>
<protein>
    <submittedName>
        <fullName evidence="1">Uncharacterized protein</fullName>
    </submittedName>
</protein>
<gene>
    <name evidence="1" type="ORF">SteCoe_26305</name>
</gene>
<evidence type="ECO:0000313" key="2">
    <source>
        <dbReference type="Proteomes" id="UP000187209"/>
    </source>
</evidence>
<accession>A0A1R2BDB0</accession>
<dbReference type="Proteomes" id="UP000187209">
    <property type="component" value="Unassembled WGS sequence"/>
</dbReference>
<reference evidence="1 2" key="1">
    <citation type="submission" date="2016-11" db="EMBL/GenBank/DDBJ databases">
        <title>The macronuclear genome of Stentor coeruleus: a giant cell with tiny introns.</title>
        <authorList>
            <person name="Slabodnick M."/>
            <person name="Ruby J.G."/>
            <person name="Reiff S.B."/>
            <person name="Swart E.C."/>
            <person name="Gosai S."/>
            <person name="Prabakaran S."/>
            <person name="Witkowska E."/>
            <person name="Larue G.E."/>
            <person name="Fisher S."/>
            <person name="Freeman R.M."/>
            <person name="Gunawardena J."/>
            <person name="Chu W."/>
            <person name="Stover N.A."/>
            <person name="Gregory B.D."/>
            <person name="Nowacki M."/>
            <person name="Derisi J."/>
            <person name="Roy S.W."/>
            <person name="Marshall W.F."/>
            <person name="Sood P."/>
        </authorList>
    </citation>
    <scope>NUCLEOTIDE SEQUENCE [LARGE SCALE GENOMIC DNA]</scope>
    <source>
        <strain evidence="1">WM001</strain>
    </source>
</reference>
<name>A0A1R2BDB0_9CILI</name>
<keyword evidence="2" id="KW-1185">Reference proteome</keyword>
<dbReference type="EMBL" id="MPUH01000733">
    <property type="protein sequence ID" value="OMJ74727.1"/>
    <property type="molecule type" value="Genomic_DNA"/>
</dbReference>
<proteinExistence type="predicted"/>